<reference evidence="3" key="2">
    <citation type="submission" date="2021-03" db="EMBL/GenBank/DDBJ databases">
        <authorList>
            <person name="Jaffe A."/>
        </authorList>
    </citation>
    <scope>NUCLEOTIDE SEQUENCE</scope>
    <source>
        <strain evidence="3">RIFCSPLOWO2_01_FULL_43_13</strain>
    </source>
</reference>
<organism evidence="2 4">
    <name type="scientific">Candidatus Iainarchaeum sp</name>
    <dbReference type="NCBI Taxonomy" id="3101447"/>
    <lineage>
        <taxon>Archaea</taxon>
        <taxon>Candidatus Iainarchaeota</taxon>
        <taxon>Candidatus Iainarchaeia</taxon>
        <taxon>Candidatus Iainarchaeales</taxon>
        <taxon>Candidatus Iainarchaeaceae</taxon>
        <taxon>Candidatus Iainarchaeum</taxon>
    </lineage>
</organism>
<proteinExistence type="predicted"/>
<dbReference type="EMBL" id="JAGVWB010000032">
    <property type="protein sequence ID" value="MBS3058683.1"/>
    <property type="molecule type" value="Genomic_DNA"/>
</dbReference>
<dbReference type="EMBL" id="DUFJ01000110">
    <property type="protein sequence ID" value="HIH33590.1"/>
    <property type="molecule type" value="Genomic_DNA"/>
</dbReference>
<evidence type="ECO:0000313" key="3">
    <source>
        <dbReference type="EMBL" id="MBS3058683.1"/>
    </source>
</evidence>
<evidence type="ECO:0000313" key="4">
    <source>
        <dbReference type="Proteomes" id="UP000527315"/>
    </source>
</evidence>
<sequence>MEDEDFRQKIQEGFFKELEPFIGLIPEDYKSEIKKTKFSKIRKLLEKEVPTKAKIIAELKRWQFLEKEFERFKKKI</sequence>
<accession>A0A7J4KWG0</accession>
<reference evidence="1 4" key="1">
    <citation type="journal article" date="2020" name="bioRxiv">
        <title>A rank-normalized archaeal taxonomy based on genome phylogeny resolves widespread incomplete and uneven classifications.</title>
        <authorList>
            <person name="Rinke C."/>
            <person name="Chuvochina M."/>
            <person name="Mussig A.J."/>
            <person name="Chaumeil P.-A."/>
            <person name="Waite D.W."/>
            <person name="Whitman W.B."/>
            <person name="Parks D.H."/>
            <person name="Hugenholtz P."/>
        </authorList>
    </citation>
    <scope>NUCLEOTIDE SEQUENCE [LARGE SCALE GENOMIC DNA]</scope>
    <source>
        <strain evidence="1">UBA10191</strain>
    </source>
</reference>
<dbReference type="Proteomes" id="UP000680185">
    <property type="component" value="Unassembled WGS sequence"/>
</dbReference>
<protein>
    <submittedName>
        <fullName evidence="2">Uncharacterized protein</fullName>
    </submittedName>
</protein>
<reference evidence="3" key="3">
    <citation type="submission" date="2021-05" db="EMBL/GenBank/DDBJ databases">
        <title>Protein family content uncovers lineage relationships and bacterial pathway maintenance mechanisms in DPANN archaea.</title>
        <authorList>
            <person name="Castelle C.J."/>
            <person name="Meheust R."/>
            <person name="Jaffe A.L."/>
            <person name="Seitz K."/>
            <person name="Gong X."/>
            <person name="Baker B.J."/>
            <person name="Banfield J.F."/>
        </authorList>
    </citation>
    <scope>NUCLEOTIDE SEQUENCE</scope>
    <source>
        <strain evidence="3">RIFCSPLOWO2_01_FULL_43_13</strain>
    </source>
</reference>
<evidence type="ECO:0000313" key="1">
    <source>
        <dbReference type="EMBL" id="HIH21870.1"/>
    </source>
</evidence>
<dbReference type="EMBL" id="DUFW01000078">
    <property type="protein sequence ID" value="HIH21870.1"/>
    <property type="molecule type" value="Genomic_DNA"/>
</dbReference>
<dbReference type="Proteomes" id="UP000590964">
    <property type="component" value="Unassembled WGS sequence"/>
</dbReference>
<gene>
    <name evidence="1" type="ORF">HA222_04410</name>
    <name evidence="2" type="ORF">HA227_05070</name>
    <name evidence="3" type="ORF">J4478_04775</name>
</gene>
<dbReference type="AlphaFoldDB" id="A0A7J4KWG0"/>
<name>A0A7J4KWG0_9ARCH</name>
<dbReference type="Proteomes" id="UP000527315">
    <property type="component" value="Unassembled WGS sequence"/>
</dbReference>
<comment type="caution">
    <text evidence="2">The sequence shown here is derived from an EMBL/GenBank/DDBJ whole genome shotgun (WGS) entry which is preliminary data.</text>
</comment>
<evidence type="ECO:0000313" key="2">
    <source>
        <dbReference type="EMBL" id="HIH33590.1"/>
    </source>
</evidence>